<dbReference type="Pfam" id="PF22780">
    <property type="entry name" value="HI0933_like_1st"/>
    <property type="match status" value="1"/>
</dbReference>
<evidence type="ECO:0000259" key="4">
    <source>
        <dbReference type="Pfam" id="PF03486"/>
    </source>
</evidence>
<gene>
    <name evidence="6" type="ORF">RV00_GL003077</name>
</gene>
<dbReference type="PANTHER" id="PTHR42887:SF2">
    <property type="entry name" value="OS12G0638800 PROTEIN"/>
    <property type="match status" value="1"/>
</dbReference>
<protein>
    <submittedName>
        <fullName evidence="6">Flavoprotein</fullName>
    </submittedName>
</protein>
<dbReference type="Gene3D" id="2.40.30.10">
    <property type="entry name" value="Translation factors"/>
    <property type="match status" value="1"/>
</dbReference>
<keyword evidence="2" id="KW-0285">Flavoprotein</keyword>
<keyword evidence="7" id="KW-1185">Reference proteome</keyword>
<dbReference type="RefSeq" id="WP_071862836.1">
    <property type="nucleotide sequence ID" value="NZ_CP151540.1"/>
</dbReference>
<dbReference type="InterPro" id="IPR055178">
    <property type="entry name" value="RsdA/BaiN/AoA(So)-like_dom"/>
</dbReference>
<dbReference type="PRINTS" id="PR00368">
    <property type="entry name" value="FADPNR"/>
</dbReference>
<dbReference type="AlphaFoldDB" id="A0A1L8SSV5"/>
<evidence type="ECO:0000313" key="6">
    <source>
        <dbReference type="EMBL" id="OJG35058.1"/>
    </source>
</evidence>
<dbReference type="STRING" id="319970.RV00_GL003077"/>
<evidence type="ECO:0000256" key="3">
    <source>
        <dbReference type="ARBA" id="ARBA00022827"/>
    </source>
</evidence>
<dbReference type="PRINTS" id="PR00411">
    <property type="entry name" value="PNDRDTASEI"/>
</dbReference>
<dbReference type="InterPro" id="IPR004792">
    <property type="entry name" value="BaiN-like"/>
</dbReference>
<accession>A0A1L8SSV5</accession>
<evidence type="ECO:0000313" key="7">
    <source>
        <dbReference type="Proteomes" id="UP000183700"/>
    </source>
</evidence>
<dbReference type="Pfam" id="PF03486">
    <property type="entry name" value="HI0933_like"/>
    <property type="match status" value="1"/>
</dbReference>
<name>A0A1L8SSV5_9ENTE</name>
<dbReference type="OrthoDB" id="9773233at2"/>
<feature type="domain" description="RsdA/BaiN/AoA(So)-like insert" evidence="5">
    <location>
        <begin position="193"/>
        <end position="357"/>
    </location>
</feature>
<dbReference type="PANTHER" id="PTHR42887">
    <property type="entry name" value="OS12G0638800 PROTEIN"/>
    <property type="match status" value="1"/>
</dbReference>
<dbReference type="EMBL" id="JXKM01000009">
    <property type="protein sequence ID" value="OJG35058.1"/>
    <property type="molecule type" value="Genomic_DNA"/>
</dbReference>
<dbReference type="Gene3D" id="1.10.8.260">
    <property type="entry name" value="HI0933 insert domain-like"/>
    <property type="match status" value="1"/>
</dbReference>
<dbReference type="Proteomes" id="UP000183700">
    <property type="component" value="Unassembled WGS sequence"/>
</dbReference>
<feature type="domain" description="RsdA/BaiN/AoA(So)-like Rossmann fold-like" evidence="4">
    <location>
        <begin position="6"/>
        <end position="410"/>
    </location>
</feature>
<comment type="cofactor">
    <cofactor evidence="1">
        <name>FAD</name>
        <dbReference type="ChEBI" id="CHEBI:57692"/>
    </cofactor>
</comment>
<keyword evidence="3" id="KW-0274">FAD</keyword>
<dbReference type="InterPro" id="IPR023166">
    <property type="entry name" value="BaiN-like_dom_sf"/>
</dbReference>
<evidence type="ECO:0000256" key="2">
    <source>
        <dbReference type="ARBA" id="ARBA00022630"/>
    </source>
</evidence>
<reference evidence="6 7" key="1">
    <citation type="submission" date="2014-12" db="EMBL/GenBank/DDBJ databases">
        <title>Draft genome sequences of 29 type strains of Enterococci.</title>
        <authorList>
            <person name="Zhong Z."/>
            <person name="Sun Z."/>
            <person name="Liu W."/>
            <person name="Zhang W."/>
            <person name="Zhang H."/>
        </authorList>
    </citation>
    <scope>NUCLEOTIDE SEQUENCE [LARGE SCALE GENOMIC DNA]</scope>
    <source>
        <strain evidence="6 7">DSM 22802</strain>
    </source>
</reference>
<dbReference type="InterPro" id="IPR057661">
    <property type="entry name" value="RsdA/BaiN/AoA(So)_Rossmann"/>
</dbReference>
<dbReference type="SUPFAM" id="SSF160996">
    <property type="entry name" value="HI0933 insert domain-like"/>
    <property type="match status" value="1"/>
</dbReference>
<comment type="caution">
    <text evidence="6">The sequence shown here is derived from an EMBL/GenBank/DDBJ whole genome shotgun (WGS) entry which is preliminary data.</text>
</comment>
<evidence type="ECO:0000256" key="1">
    <source>
        <dbReference type="ARBA" id="ARBA00001974"/>
    </source>
</evidence>
<proteinExistence type="predicted"/>
<sequence>MKNKFDVIVIGGGPAGMMASITAAMNGSKVALFEKNKRLGKKLLMTGGGRCNVTNNRPVDDLITHIPGNGRFLYSTFAQFDNQDIMSFFSERGVALKEEDHGRIFPVSNKSATIVDTLKKELESLNVELHFKEPVEKIISDGAMIQGVRTAEGDYSAKSVVITTGGITYPSTGAQGDGYRFAKSVGHHVTPLYPTESPIFLTDDFVAAKTLQGLSLQDVTLSVIDQKNKTVASHEMDLLFTHFGVSGPAALRCSSFVNQLLRNQDTVTLTLDCFPQLTKDELLAEIKERGGASTKQLKNALGGLLPERLLLFFLGKVGISEQTYPQTTNEQWSQLIDYCKNWSLTANKTFGLEKSFVTGGGVELKEVNPKDLASKKIPGLYFAGEVLDVNGYTGGYNITTAFCTGYVAGTNAAYHAFD</sequence>
<dbReference type="SUPFAM" id="SSF51905">
    <property type="entry name" value="FAD/NAD(P)-binding domain"/>
    <property type="match status" value="1"/>
</dbReference>
<dbReference type="Gene3D" id="3.50.50.60">
    <property type="entry name" value="FAD/NAD(P)-binding domain"/>
    <property type="match status" value="1"/>
</dbReference>
<organism evidence="6 7">
    <name type="scientific">Enterococcus devriesei</name>
    <dbReference type="NCBI Taxonomy" id="319970"/>
    <lineage>
        <taxon>Bacteria</taxon>
        <taxon>Bacillati</taxon>
        <taxon>Bacillota</taxon>
        <taxon>Bacilli</taxon>
        <taxon>Lactobacillales</taxon>
        <taxon>Enterococcaceae</taxon>
        <taxon>Enterococcus</taxon>
    </lineage>
</organism>
<dbReference type="InterPro" id="IPR036188">
    <property type="entry name" value="FAD/NAD-bd_sf"/>
</dbReference>
<evidence type="ECO:0000259" key="5">
    <source>
        <dbReference type="Pfam" id="PF22780"/>
    </source>
</evidence>
<dbReference type="NCBIfam" id="TIGR00275">
    <property type="entry name" value="aminoacetone oxidase family FAD-binding enzyme"/>
    <property type="match status" value="1"/>
</dbReference>